<dbReference type="GO" id="GO:0016491">
    <property type="term" value="F:oxidoreductase activity"/>
    <property type="evidence" value="ECO:0007669"/>
    <property type="project" value="UniProtKB-KW"/>
</dbReference>
<dbReference type="PANTHER" id="PTHR13847">
    <property type="entry name" value="SARCOSINE DEHYDROGENASE-RELATED"/>
    <property type="match status" value="1"/>
</dbReference>
<dbReference type="Gene3D" id="3.30.9.10">
    <property type="entry name" value="D-Amino Acid Oxidase, subunit A, domain 2"/>
    <property type="match status" value="1"/>
</dbReference>
<evidence type="ECO:0000256" key="1">
    <source>
        <dbReference type="ARBA" id="ARBA00023002"/>
    </source>
</evidence>
<organism evidence="3 4">
    <name type="scientific">Salinarimonas ramus</name>
    <dbReference type="NCBI Taxonomy" id="690164"/>
    <lineage>
        <taxon>Bacteria</taxon>
        <taxon>Pseudomonadati</taxon>
        <taxon>Pseudomonadota</taxon>
        <taxon>Alphaproteobacteria</taxon>
        <taxon>Hyphomicrobiales</taxon>
        <taxon>Salinarimonadaceae</taxon>
        <taxon>Salinarimonas</taxon>
    </lineage>
</organism>
<evidence type="ECO:0000313" key="3">
    <source>
        <dbReference type="EMBL" id="GGK50873.1"/>
    </source>
</evidence>
<keyword evidence="1" id="KW-0560">Oxidoreductase</keyword>
<evidence type="ECO:0000259" key="2">
    <source>
        <dbReference type="Pfam" id="PF01266"/>
    </source>
</evidence>
<proteinExistence type="predicted"/>
<accession>A0A917V8Q3</accession>
<protein>
    <submittedName>
        <fullName evidence="3">Sarcosine oxidase subunit beta</fullName>
    </submittedName>
</protein>
<comment type="caution">
    <text evidence="3">The sequence shown here is derived from an EMBL/GenBank/DDBJ whole genome shotgun (WGS) entry which is preliminary data.</text>
</comment>
<feature type="domain" description="FAD dependent oxidoreductase" evidence="2">
    <location>
        <begin position="3"/>
        <end position="358"/>
    </location>
</feature>
<dbReference type="InterPro" id="IPR036188">
    <property type="entry name" value="FAD/NAD-bd_sf"/>
</dbReference>
<dbReference type="Pfam" id="PF01266">
    <property type="entry name" value="DAO"/>
    <property type="match status" value="1"/>
</dbReference>
<dbReference type="PANTHER" id="PTHR13847:SF287">
    <property type="entry name" value="FAD-DEPENDENT OXIDOREDUCTASE DOMAIN-CONTAINING PROTEIN 1"/>
    <property type="match status" value="1"/>
</dbReference>
<keyword evidence="4" id="KW-1185">Reference proteome</keyword>
<dbReference type="InterPro" id="IPR006076">
    <property type="entry name" value="FAD-dep_OxRdtase"/>
</dbReference>
<dbReference type="GO" id="GO:0005737">
    <property type="term" value="C:cytoplasm"/>
    <property type="evidence" value="ECO:0007669"/>
    <property type="project" value="TreeGrafter"/>
</dbReference>
<dbReference type="SUPFAM" id="SSF51905">
    <property type="entry name" value="FAD/NAD(P)-binding domain"/>
    <property type="match status" value="1"/>
</dbReference>
<name>A0A917V8Q3_9HYPH</name>
<evidence type="ECO:0000313" key="4">
    <source>
        <dbReference type="Proteomes" id="UP000600449"/>
    </source>
</evidence>
<dbReference type="AlphaFoldDB" id="A0A917V8Q3"/>
<dbReference type="Proteomes" id="UP000600449">
    <property type="component" value="Unassembled WGS sequence"/>
</dbReference>
<gene>
    <name evidence="3" type="primary">soxB</name>
    <name evidence="3" type="ORF">GCM10011322_42440</name>
</gene>
<dbReference type="Gene3D" id="3.50.50.60">
    <property type="entry name" value="FAD/NAD(P)-binding domain"/>
    <property type="match status" value="1"/>
</dbReference>
<reference evidence="3 4" key="1">
    <citation type="journal article" date="2014" name="Int. J. Syst. Evol. Microbiol.">
        <title>Complete genome sequence of Corynebacterium casei LMG S-19264T (=DSM 44701T), isolated from a smear-ripened cheese.</title>
        <authorList>
            <consortium name="US DOE Joint Genome Institute (JGI-PGF)"/>
            <person name="Walter F."/>
            <person name="Albersmeier A."/>
            <person name="Kalinowski J."/>
            <person name="Ruckert C."/>
        </authorList>
    </citation>
    <scope>NUCLEOTIDE SEQUENCE [LARGE SCALE GENOMIC DNA]</scope>
    <source>
        <strain evidence="3 4">CGMCC 1.9161</strain>
    </source>
</reference>
<dbReference type="PRINTS" id="PR00420">
    <property type="entry name" value="RNGMNOXGNASE"/>
</dbReference>
<sequence length="378" mass="39161">MIDVVVVGGGLAGAASAYFLAEEGVGVTLLERGDLNTKASGSNAGSIHAQIPHAPFVENGEDWARGFAPTIPIMMEGIALWRAMEAELGVDLGVATPGGLLVAETPAQMRAVVRKAEIERAHGLPVEILSREDLRRLAPYVSPAMEGGAFCPIEGKANPLAATPAFAAAAERLGARIRRFVEVRAITAERVGFTLETNAGPIRARRIVNAAGAEAAALAAMAGVALPLEAHPIQVTVTEPVAPLVKHLLYFAGEKLTLKQTPLGALLVGGGWPARRDATGRLSASPESLAANLALATRVVPGVADARVVRTWPALVNGTADWRPILGEPPGVPGFYMAIFPWMGFTAGPVAARLVADMILGRESAIDVAAFAPGAKAA</sequence>
<dbReference type="RefSeq" id="WP_188915280.1">
    <property type="nucleotide sequence ID" value="NZ_BMMF01000015.1"/>
</dbReference>
<dbReference type="EMBL" id="BMMF01000015">
    <property type="protein sequence ID" value="GGK50873.1"/>
    <property type="molecule type" value="Genomic_DNA"/>
</dbReference>